<feature type="transmembrane region" description="Helical" evidence="8">
    <location>
        <begin position="218"/>
        <end position="236"/>
    </location>
</feature>
<dbReference type="STRING" id="320771.Cflav_PD2867"/>
<evidence type="ECO:0000259" key="9">
    <source>
        <dbReference type="Pfam" id="PF02554"/>
    </source>
</evidence>
<comment type="caution">
    <text evidence="10">The sequence shown here is derived from an EMBL/GenBank/DDBJ whole genome shotgun (WGS) entry which is preliminary data.</text>
</comment>
<dbReference type="GO" id="GO:0009267">
    <property type="term" value="P:cellular response to starvation"/>
    <property type="evidence" value="ECO:0007669"/>
    <property type="project" value="InterPro"/>
</dbReference>
<keyword evidence="6 8" id="KW-1133">Transmembrane helix</keyword>
<dbReference type="Pfam" id="PF02554">
    <property type="entry name" value="CstA"/>
    <property type="match status" value="1"/>
</dbReference>
<feature type="transmembrane region" description="Helical" evidence="8">
    <location>
        <begin position="504"/>
        <end position="523"/>
    </location>
</feature>
<keyword evidence="7 8" id="KW-0472">Membrane</keyword>
<evidence type="ECO:0000313" key="10">
    <source>
        <dbReference type="EMBL" id="EEF59860.1"/>
    </source>
</evidence>
<accession>B9XK37</accession>
<feature type="transmembrane region" description="Helical" evidence="8">
    <location>
        <begin position="325"/>
        <end position="345"/>
    </location>
</feature>
<protein>
    <submittedName>
        <fullName evidence="10">Carbon starvation protein CstA</fullName>
    </submittedName>
</protein>
<evidence type="ECO:0000256" key="3">
    <source>
        <dbReference type="ARBA" id="ARBA00022448"/>
    </source>
</evidence>
<feature type="transmembrane region" description="Helical" evidence="8">
    <location>
        <begin position="189"/>
        <end position="206"/>
    </location>
</feature>
<organism evidence="10 11">
    <name type="scientific">Pedosphaera parvula (strain Ellin514)</name>
    <dbReference type="NCBI Taxonomy" id="320771"/>
    <lineage>
        <taxon>Bacteria</taxon>
        <taxon>Pseudomonadati</taxon>
        <taxon>Verrucomicrobiota</taxon>
        <taxon>Pedosphaerae</taxon>
        <taxon>Pedosphaerales</taxon>
        <taxon>Pedosphaeraceae</taxon>
        <taxon>Pedosphaera</taxon>
    </lineage>
</organism>
<evidence type="ECO:0000256" key="2">
    <source>
        <dbReference type="ARBA" id="ARBA00007755"/>
    </source>
</evidence>
<dbReference type="RefSeq" id="WP_007416180.1">
    <property type="nucleotide sequence ID" value="NZ_ABOX02000023.1"/>
</dbReference>
<reference evidence="10 11" key="1">
    <citation type="journal article" date="2011" name="J. Bacteriol.">
        <title>Genome sequence of 'Pedosphaera parvula' Ellin514, an aerobic Verrucomicrobial isolate from pasture soil.</title>
        <authorList>
            <person name="Kant R."/>
            <person name="van Passel M.W."/>
            <person name="Sangwan P."/>
            <person name="Palva A."/>
            <person name="Lucas S."/>
            <person name="Copeland A."/>
            <person name="Lapidus A."/>
            <person name="Glavina Del Rio T."/>
            <person name="Dalin E."/>
            <person name="Tice H."/>
            <person name="Bruce D."/>
            <person name="Goodwin L."/>
            <person name="Pitluck S."/>
            <person name="Chertkov O."/>
            <person name="Larimer F.W."/>
            <person name="Land M.L."/>
            <person name="Hauser L."/>
            <person name="Brettin T.S."/>
            <person name="Detter J.C."/>
            <person name="Han S."/>
            <person name="de Vos W.M."/>
            <person name="Janssen P.H."/>
            <person name="Smidt H."/>
        </authorList>
    </citation>
    <scope>NUCLEOTIDE SEQUENCE [LARGE SCALE GENOMIC DNA]</scope>
    <source>
        <strain evidence="10 11">Ellin514</strain>
    </source>
</reference>
<proteinExistence type="inferred from homology"/>
<dbReference type="OrthoDB" id="9761224at2"/>
<evidence type="ECO:0000256" key="4">
    <source>
        <dbReference type="ARBA" id="ARBA00022475"/>
    </source>
</evidence>
<keyword evidence="3" id="KW-0813">Transport</keyword>
<dbReference type="InterPro" id="IPR003706">
    <property type="entry name" value="CstA_N"/>
</dbReference>
<comment type="subcellular location">
    <subcellularLocation>
        <location evidence="1">Cell membrane</location>
        <topology evidence="1">Multi-pass membrane protein</topology>
    </subcellularLocation>
</comment>
<feature type="transmembrane region" description="Helical" evidence="8">
    <location>
        <begin position="669"/>
        <end position="690"/>
    </location>
</feature>
<keyword evidence="11" id="KW-1185">Reference proteome</keyword>
<name>B9XK37_PEDPL</name>
<comment type="similarity">
    <text evidence="2">Belongs to the peptide transporter carbon starvation (CstA) (TC 2.A.114) family.</text>
</comment>
<dbReference type="Proteomes" id="UP000003688">
    <property type="component" value="Unassembled WGS sequence"/>
</dbReference>
<dbReference type="AlphaFoldDB" id="B9XK37"/>
<sequence length="802" mass="86481" precursor="true">MKKLATTLFWLILAIAGGWAYATLAFHRGEALNSIYILIAAVCTYAIGYRFYSKWIAASVLMLNDRRATPCEVHDDGKDFVKTNKWIVFGHHFAAISGPGPLVGPVLAAQFGYLPGTLWILIGVVLGGAVQDFVILFSSMRRNGKSLGQMVKEELNSAAGYVAMIAILAIMIILLAVLALVVVRTLAESPWGVFTVGATIPIAMFMGGYMRFVRVGKVMEASVFGVALLLLAVWGGRFVHGDAYWSSVFTMSAMNLAWTILIYGLAASVLPVWLLLAPRDYLSTFMKLGTIFALVVGIFLVLPKLHMPALTHFVDGSGPVVPGKIFPFCFITIACGAISGFHTLIASGTTPKIITREGYARPIGYGAMCLESLVAIMALVAACTLDPGVYLSMNVPGPAEATVAKVSAWGFPVTVDHMQELAVQSGEKTLFGRTGGASTLAVGMSQILSKVTHGRWLDLWYHFAVMFEALFILTTLDAGTRVGRYLLQDMLGGLWKPLGDTKSVAANVVASILMVAGWGYFLIQGVLDPNGGVKALWPLFGIANQLLAAIALCLATTIILKMQLQPATKSSGEGLTSDAGRPVLALATLVPLIWLLAVTMTAGYQKILHHEDRPNFPRIGFLQIATELDGKLPALQAAASALQNSGDAEAIKKAEQAVRNNRIERVNQIVDTVVVAIFLLLVTLIVVLSVREWVLLLARKKLATLRESEPVWLPDYSIVEAKPLHLVGLITLGFALLKELSGEAHLERAQKQAAACNCVSPREGKVRVDLLAGGTEICGQKTPEQLYVEVTEKRFDGINRCC</sequence>
<feature type="transmembrane region" description="Helical" evidence="8">
    <location>
        <begin position="288"/>
        <end position="305"/>
    </location>
</feature>
<evidence type="ECO:0000256" key="7">
    <source>
        <dbReference type="ARBA" id="ARBA00023136"/>
    </source>
</evidence>
<evidence type="ECO:0000256" key="1">
    <source>
        <dbReference type="ARBA" id="ARBA00004651"/>
    </source>
</evidence>
<evidence type="ECO:0000256" key="5">
    <source>
        <dbReference type="ARBA" id="ARBA00022692"/>
    </source>
</evidence>
<dbReference type="GO" id="GO:0005886">
    <property type="term" value="C:plasma membrane"/>
    <property type="evidence" value="ECO:0007669"/>
    <property type="project" value="UniProtKB-SubCell"/>
</dbReference>
<evidence type="ECO:0000256" key="8">
    <source>
        <dbReference type="SAM" id="Phobius"/>
    </source>
</evidence>
<feature type="transmembrane region" description="Helical" evidence="8">
    <location>
        <begin position="365"/>
        <end position="385"/>
    </location>
</feature>
<dbReference type="EMBL" id="ABOX02000023">
    <property type="protein sequence ID" value="EEF59860.1"/>
    <property type="molecule type" value="Genomic_DNA"/>
</dbReference>
<feature type="transmembrane region" description="Helical" evidence="8">
    <location>
        <begin position="117"/>
        <end position="137"/>
    </location>
</feature>
<evidence type="ECO:0000256" key="6">
    <source>
        <dbReference type="ARBA" id="ARBA00022989"/>
    </source>
</evidence>
<feature type="transmembrane region" description="Helical" evidence="8">
    <location>
        <begin position="86"/>
        <end position="111"/>
    </location>
</feature>
<feature type="transmembrane region" description="Helical" evidence="8">
    <location>
        <begin position="583"/>
        <end position="604"/>
    </location>
</feature>
<feature type="domain" description="CstA N-terminal" evidence="9">
    <location>
        <begin position="33"/>
        <end position="602"/>
    </location>
</feature>
<keyword evidence="5 8" id="KW-0812">Transmembrane</keyword>
<feature type="transmembrane region" description="Helical" evidence="8">
    <location>
        <begin position="459"/>
        <end position="483"/>
    </location>
</feature>
<feature type="transmembrane region" description="Helical" evidence="8">
    <location>
        <begin position="535"/>
        <end position="562"/>
    </location>
</feature>
<feature type="transmembrane region" description="Helical" evidence="8">
    <location>
        <begin position="256"/>
        <end position="276"/>
    </location>
</feature>
<dbReference type="PANTHER" id="PTHR30252:SF3">
    <property type="entry name" value="PYRUVATE_PROTON SYMPORTER BTST"/>
    <property type="match status" value="1"/>
</dbReference>
<dbReference type="InterPro" id="IPR051605">
    <property type="entry name" value="CstA"/>
</dbReference>
<gene>
    <name evidence="10" type="ORF">Cflav_PD2867</name>
</gene>
<feature type="transmembrane region" description="Helical" evidence="8">
    <location>
        <begin position="158"/>
        <end position="183"/>
    </location>
</feature>
<keyword evidence="4" id="KW-1003">Cell membrane</keyword>
<evidence type="ECO:0000313" key="11">
    <source>
        <dbReference type="Proteomes" id="UP000003688"/>
    </source>
</evidence>
<feature type="transmembrane region" description="Helical" evidence="8">
    <location>
        <begin position="32"/>
        <end position="52"/>
    </location>
</feature>
<dbReference type="PANTHER" id="PTHR30252">
    <property type="entry name" value="INNER MEMBRANE PEPTIDE TRANSPORTER"/>
    <property type="match status" value="1"/>
</dbReference>